<evidence type="ECO:0000313" key="3">
    <source>
        <dbReference type="Proteomes" id="UP000183832"/>
    </source>
</evidence>
<dbReference type="CDD" id="cd20071">
    <property type="entry name" value="SET_SMYD"/>
    <property type="match status" value="1"/>
</dbReference>
<dbReference type="SMART" id="SM00317">
    <property type="entry name" value="SET"/>
    <property type="match status" value="1"/>
</dbReference>
<dbReference type="PANTHER" id="PTHR46455:SF5">
    <property type="entry name" value="SET AND MYND DOMAIN CONTAINING, ARTHROPOD-SPECIFIC, MEMBER 4, ISOFORM A"/>
    <property type="match status" value="1"/>
</dbReference>
<organism evidence="2 3">
    <name type="scientific">Clunio marinus</name>
    <dbReference type="NCBI Taxonomy" id="568069"/>
    <lineage>
        <taxon>Eukaryota</taxon>
        <taxon>Metazoa</taxon>
        <taxon>Ecdysozoa</taxon>
        <taxon>Arthropoda</taxon>
        <taxon>Hexapoda</taxon>
        <taxon>Insecta</taxon>
        <taxon>Pterygota</taxon>
        <taxon>Neoptera</taxon>
        <taxon>Endopterygota</taxon>
        <taxon>Diptera</taxon>
        <taxon>Nematocera</taxon>
        <taxon>Chironomoidea</taxon>
        <taxon>Chironomidae</taxon>
        <taxon>Clunio</taxon>
    </lineage>
</organism>
<evidence type="ECO:0000313" key="2">
    <source>
        <dbReference type="EMBL" id="CRL02851.1"/>
    </source>
</evidence>
<feature type="domain" description="SET" evidence="1">
    <location>
        <begin position="29"/>
        <end position="271"/>
    </location>
</feature>
<dbReference type="PANTHER" id="PTHR46455">
    <property type="entry name" value="SET AND MYND DOMAIN CONTAINING, ARTHROPOD-SPECIFIC, MEMBER 4, ISOFORM A"/>
    <property type="match status" value="1"/>
</dbReference>
<keyword evidence="3" id="KW-1185">Reference proteome</keyword>
<feature type="non-terminal residue" evidence="2">
    <location>
        <position position="1"/>
    </location>
</feature>
<evidence type="ECO:0000259" key="1">
    <source>
        <dbReference type="PROSITE" id="PS50280"/>
    </source>
</evidence>
<dbReference type="GO" id="GO:0008757">
    <property type="term" value="F:S-adenosylmethionine-dependent methyltransferase activity"/>
    <property type="evidence" value="ECO:0007669"/>
    <property type="project" value="UniProtKB-ARBA"/>
</dbReference>
<dbReference type="InterPro" id="IPR046341">
    <property type="entry name" value="SET_dom_sf"/>
</dbReference>
<dbReference type="Pfam" id="PF00856">
    <property type="entry name" value="SET"/>
    <property type="match status" value="1"/>
</dbReference>
<dbReference type="SUPFAM" id="SSF82199">
    <property type="entry name" value="SET domain"/>
    <property type="match status" value="1"/>
</dbReference>
<dbReference type="Proteomes" id="UP000183832">
    <property type="component" value="Unassembled WGS sequence"/>
</dbReference>
<dbReference type="GO" id="GO:0008170">
    <property type="term" value="F:N-methyltransferase activity"/>
    <property type="evidence" value="ECO:0007669"/>
    <property type="project" value="UniProtKB-ARBA"/>
</dbReference>
<reference evidence="2 3" key="1">
    <citation type="submission" date="2015-04" db="EMBL/GenBank/DDBJ databases">
        <authorList>
            <person name="Syromyatnikov M.Y."/>
            <person name="Popov V.N."/>
        </authorList>
    </citation>
    <scope>NUCLEOTIDE SEQUENCE [LARGE SCALE GENOMIC DNA]</scope>
</reference>
<dbReference type="Gene3D" id="2.170.270.10">
    <property type="entry name" value="SET domain"/>
    <property type="match status" value="1"/>
</dbReference>
<dbReference type="STRING" id="568069.A0A1J1IRJ1"/>
<name>A0A1J1IRJ1_9DIPT</name>
<dbReference type="AlphaFoldDB" id="A0A1J1IRJ1"/>
<dbReference type="PROSITE" id="PS50280">
    <property type="entry name" value="SET"/>
    <property type="match status" value="1"/>
</dbReference>
<dbReference type="InterPro" id="IPR053010">
    <property type="entry name" value="SET_SmydA-8"/>
</dbReference>
<protein>
    <submittedName>
        <fullName evidence="2">CLUMA_CG015740, isoform A</fullName>
    </submittedName>
</protein>
<dbReference type="InterPro" id="IPR001214">
    <property type="entry name" value="SET_dom"/>
</dbReference>
<accession>A0A1J1IRJ1</accession>
<dbReference type="Gene3D" id="6.10.140.2220">
    <property type="match status" value="1"/>
</dbReference>
<dbReference type="GO" id="GO:0008276">
    <property type="term" value="F:protein methyltransferase activity"/>
    <property type="evidence" value="ECO:0007669"/>
    <property type="project" value="UniProtKB-ARBA"/>
</dbReference>
<dbReference type="Gene3D" id="1.10.220.160">
    <property type="match status" value="1"/>
</dbReference>
<dbReference type="OrthoDB" id="265717at2759"/>
<gene>
    <name evidence="2" type="primary">similar to Protein msta</name>
    <name evidence="2" type="ORF">CLUMA_CG015740</name>
</gene>
<dbReference type="EMBL" id="CVRI01000058">
    <property type="protein sequence ID" value="CRL02851.1"/>
    <property type="molecule type" value="Genomic_DNA"/>
</dbReference>
<proteinExistence type="predicted"/>
<sequence length="511" mass="59039">RHNNNKKKKEYNEDKNILITKENDIVTLPEYEIRHSDVFGRYLVAARDLSTSEIIIQQLPLVVGPIANDENAPICLSCNQALEIDNSFRCFGCKFPLCSAHCTNRIHTKFECQYLKTHNIFQYLHLNEHRSELENDYEAITVLRCLMLKISSEQSWKQLNEMESHNEIRKNMPALWNRNQKVIVDRIRKKWKLEEFSEDEIHTICGILEVNCFEVGGNKGTSARALFPEAYLMCHDCVPNTNHTDDPITHELTVRTTKTIKKGEVISLSYAYTLQGTLKRRQHLNEAKFFWCICERCKSSDELSTHASTLLCPKCTYGFILSSNPLDENAEWRCSKCSFSLAAQFVMNLVTKLFDELDAIGGNNVIEIEGFMRKYSRTLHNNHYIFLSAKHSLCQLLGKVEGYLINELNAELLKRKEDLCRDLLEVIDVLEPGSSRLRGVILYELHAPVMLQLTRELQMGRIKNSDFKRRLKEVVQILNESYKILQYEPENSSENQMAVAAKSALDSMVEK</sequence>